<comment type="caution">
    <text evidence="1">The sequence shown here is derived from an EMBL/GenBank/DDBJ whole genome shotgun (WGS) entry which is preliminary data.</text>
</comment>
<accession>A0ABQ0PT24</accession>
<evidence type="ECO:0000313" key="1">
    <source>
        <dbReference type="EMBL" id="GBQ80335.1"/>
    </source>
</evidence>
<dbReference type="EMBL" id="BAPF01000029">
    <property type="protein sequence ID" value="GBQ80335.1"/>
    <property type="molecule type" value="Genomic_DNA"/>
</dbReference>
<gene>
    <name evidence="1" type="ORF">AA14337_1699</name>
</gene>
<sequence length="76" mass="8249">MEIQDINVIRAKAFEASFKRVHDPFTGLPLLIGTTPIAKFGGNDPGIPVALYAGANYLFRFSTIINIGSIQKIDAL</sequence>
<proteinExistence type="predicted"/>
<keyword evidence="2" id="KW-1185">Reference proteome</keyword>
<reference evidence="1" key="1">
    <citation type="submission" date="2013-04" db="EMBL/GenBank/DDBJ databases">
        <title>The genome sequencing project of 58 acetic acid bacteria.</title>
        <authorList>
            <person name="Okamoto-Kainuma A."/>
            <person name="Ishikawa M."/>
            <person name="Umino S."/>
            <person name="Koizumi Y."/>
            <person name="Shiwa Y."/>
            <person name="Yoshikawa H."/>
            <person name="Matsutani M."/>
            <person name="Matsushita K."/>
        </authorList>
    </citation>
    <scope>NUCLEOTIDE SEQUENCE</scope>
    <source>
        <strain evidence="1">DSM 14337</strain>
    </source>
</reference>
<name>A0ABQ0PT24_9PROT</name>
<dbReference type="Proteomes" id="UP001065047">
    <property type="component" value="Unassembled WGS sequence"/>
</dbReference>
<protein>
    <submittedName>
        <fullName evidence="1">Uncharacterized protein</fullName>
    </submittedName>
</protein>
<evidence type="ECO:0000313" key="2">
    <source>
        <dbReference type="Proteomes" id="UP001065047"/>
    </source>
</evidence>
<organism evidence="1 2">
    <name type="scientific">Acetobacter malorum DSM 14337</name>
    <dbReference type="NCBI Taxonomy" id="1307910"/>
    <lineage>
        <taxon>Bacteria</taxon>
        <taxon>Pseudomonadati</taxon>
        <taxon>Pseudomonadota</taxon>
        <taxon>Alphaproteobacteria</taxon>
        <taxon>Acetobacterales</taxon>
        <taxon>Acetobacteraceae</taxon>
        <taxon>Acetobacter</taxon>
    </lineage>
</organism>